<feature type="region of interest" description="Disordered" evidence="2">
    <location>
        <begin position="587"/>
        <end position="697"/>
    </location>
</feature>
<dbReference type="InterPro" id="IPR027417">
    <property type="entry name" value="P-loop_NTPase"/>
</dbReference>
<dbReference type="Pfam" id="PF00625">
    <property type="entry name" value="Guanylate_kin"/>
    <property type="match status" value="1"/>
</dbReference>
<sequence>MAALELRTSNESPQPNDHYIHLDEDLDLYAPETDILTLENLVPSPYVPDEDDATLQNSDSNISKAISDVHIPISTLKLSPGGILDEETVARGLSNLGLSADGIYQVYLDVTIPGFSLVDIGVLGEFAHLQRVEISHNNISDLSPLSKLPYLLYLNASHNNISQLLNFAPPFNLLEVDLSYNQINNMSDLSAHHALRKLVLDRLENCQCLKSLSLAHNHLEAIQGLDNLPLQYLNLCHNMIKRIENIGSLNNLRNLNLSGNKVRSLQGLEGHNVLESIDLEDNEVIDIVEIQHIQQLGMLRELNLLRNPIQELPYYRLAILFHIPRLCLLDRHKVEVEEKVSAKNTFDASLEVIAARDHIMHVVYSFLQPQRIWDSTLPSVETPYPMLVLVGPQGSGKKELSMKLVEEFADYFGYGVSHTTRLPRPHEENGKDYYFVSLERFEIDVKMGQFIQTHKIDDTWYGLQMESIECVAREGLACVIHMELEGVLTLKNTYFEPRYVLIIPLEKEAYERRLQQCGLYTESQIEHILRRADLYCKYNQDHPGFFDMMISSEDIAEAYHKLRRLVMDYLGISSLSPVAQANNMNEAGKSETQHAASGETSTNQTTGQSRPKLSGTEHTSPTRCHVSSAVGKGIVVSTNDTRTARSQQDLDNDSDALINNNANSSNMPHVPIIPGQHALTTSSTSQSSSLSDLDSATEFQHLSPRINSRPQAPDSNPNLVLSKRISPLDLVLDSELGSLTQRNIHEPRPPSTSRMIGSGQGSRPGSNRHKILPPIVAQ</sequence>
<dbReference type="Gene3D" id="3.40.50.300">
    <property type="entry name" value="P-loop containing nucleotide triphosphate hydrolases"/>
    <property type="match status" value="1"/>
</dbReference>
<feature type="compositionally biased region" description="Polar residues" evidence="2">
    <location>
        <begin position="657"/>
        <end position="667"/>
    </location>
</feature>
<dbReference type="InterPro" id="IPR020590">
    <property type="entry name" value="Guanylate_kinase_CS"/>
</dbReference>
<evidence type="ECO:0000256" key="2">
    <source>
        <dbReference type="SAM" id="MobiDB-lite"/>
    </source>
</evidence>
<comment type="caution">
    <text evidence="4">The sequence shown here is derived from an EMBL/GenBank/DDBJ whole genome shotgun (WGS) entry which is preliminary data.</text>
</comment>
<dbReference type="PANTHER" id="PTHR23117">
    <property type="entry name" value="GUANYLATE KINASE-RELATED"/>
    <property type="match status" value="1"/>
</dbReference>
<dbReference type="OrthoDB" id="6334211at2759"/>
<protein>
    <recommendedName>
        <fullName evidence="3">Guanylate kinase-like domain-containing protein</fullName>
    </recommendedName>
</protein>
<dbReference type="PROSITE" id="PS51450">
    <property type="entry name" value="LRR"/>
    <property type="match status" value="5"/>
</dbReference>
<dbReference type="InterPro" id="IPR032675">
    <property type="entry name" value="LRR_dom_sf"/>
</dbReference>
<proteinExistence type="predicted"/>
<name>A0A2T7NVH3_POMCA</name>
<dbReference type="PANTHER" id="PTHR23117:SF18">
    <property type="entry name" value="LEUCINE-RICH REPEAT AND GUANYLATE KINASE DOMAIN-CONTAINING PROTEIN"/>
    <property type="match status" value="1"/>
</dbReference>
<evidence type="ECO:0000313" key="4">
    <source>
        <dbReference type="EMBL" id="PVD25178.1"/>
    </source>
</evidence>
<dbReference type="GO" id="GO:0004385">
    <property type="term" value="F:GMP kinase activity"/>
    <property type="evidence" value="ECO:0007669"/>
    <property type="project" value="TreeGrafter"/>
</dbReference>
<dbReference type="EMBL" id="PZQS01000009">
    <property type="protein sequence ID" value="PVD25178.1"/>
    <property type="molecule type" value="Genomic_DNA"/>
</dbReference>
<dbReference type="PROSITE" id="PS50052">
    <property type="entry name" value="GUANYLATE_KINASE_2"/>
    <property type="match status" value="1"/>
</dbReference>
<dbReference type="AlphaFoldDB" id="A0A2T7NVH3"/>
<feature type="compositionally biased region" description="Polar residues" evidence="2">
    <location>
        <begin position="593"/>
        <end position="622"/>
    </location>
</feature>
<gene>
    <name evidence="4" type="ORF">C0Q70_15676</name>
</gene>
<feature type="compositionally biased region" description="Polar residues" evidence="2">
    <location>
        <begin position="636"/>
        <end position="649"/>
    </location>
</feature>
<dbReference type="Proteomes" id="UP000245119">
    <property type="component" value="Linkage Group LG9"/>
</dbReference>
<dbReference type="FunFam" id="3.40.50.300:FF:000828">
    <property type="entry name" value="leucine-rich repeat and guanylate kinase domain-containing protein-like"/>
    <property type="match status" value="1"/>
</dbReference>
<reference evidence="4 5" key="1">
    <citation type="submission" date="2018-04" db="EMBL/GenBank/DDBJ databases">
        <title>The genome of golden apple snail Pomacea canaliculata provides insight into stress tolerance and invasive adaptation.</title>
        <authorList>
            <person name="Liu C."/>
            <person name="Liu B."/>
            <person name="Ren Y."/>
            <person name="Zhang Y."/>
            <person name="Wang H."/>
            <person name="Li S."/>
            <person name="Jiang F."/>
            <person name="Yin L."/>
            <person name="Zhang G."/>
            <person name="Qian W."/>
            <person name="Fan W."/>
        </authorList>
    </citation>
    <scope>NUCLEOTIDE SEQUENCE [LARGE SCALE GENOMIC DNA]</scope>
    <source>
        <strain evidence="4">SZHN2017</strain>
        <tissue evidence="4">Muscle</tissue>
    </source>
</reference>
<keyword evidence="5" id="KW-1185">Reference proteome</keyword>
<keyword evidence="1" id="KW-0808">Transferase</keyword>
<evidence type="ECO:0000259" key="3">
    <source>
        <dbReference type="PROSITE" id="PS50052"/>
    </source>
</evidence>
<feature type="region of interest" description="Disordered" evidence="2">
    <location>
        <begin position="739"/>
        <end position="778"/>
    </location>
</feature>
<dbReference type="InterPro" id="IPR008144">
    <property type="entry name" value="Guanylate_kin-like_dom"/>
</dbReference>
<dbReference type="SUPFAM" id="SSF52058">
    <property type="entry name" value="L domain-like"/>
    <property type="match status" value="1"/>
</dbReference>
<dbReference type="Pfam" id="PF14580">
    <property type="entry name" value="LRR_9"/>
    <property type="match status" value="1"/>
</dbReference>
<dbReference type="STRING" id="400727.A0A2T7NVH3"/>
<feature type="compositionally biased region" description="Polar residues" evidence="2">
    <location>
        <begin position="751"/>
        <end position="765"/>
    </location>
</feature>
<feature type="compositionally biased region" description="Low complexity" evidence="2">
    <location>
        <begin position="679"/>
        <end position="694"/>
    </location>
</feature>
<dbReference type="InterPro" id="IPR008145">
    <property type="entry name" value="GK/Ca_channel_bsu"/>
</dbReference>
<dbReference type="CDD" id="cd00071">
    <property type="entry name" value="GMPK"/>
    <property type="match status" value="1"/>
</dbReference>
<dbReference type="SUPFAM" id="SSF52540">
    <property type="entry name" value="P-loop containing nucleoside triphosphate hydrolases"/>
    <property type="match status" value="1"/>
</dbReference>
<organism evidence="4 5">
    <name type="scientific">Pomacea canaliculata</name>
    <name type="common">Golden apple snail</name>
    <dbReference type="NCBI Taxonomy" id="400727"/>
    <lineage>
        <taxon>Eukaryota</taxon>
        <taxon>Metazoa</taxon>
        <taxon>Spiralia</taxon>
        <taxon>Lophotrochozoa</taxon>
        <taxon>Mollusca</taxon>
        <taxon>Gastropoda</taxon>
        <taxon>Caenogastropoda</taxon>
        <taxon>Architaenioglossa</taxon>
        <taxon>Ampullarioidea</taxon>
        <taxon>Ampullariidae</taxon>
        <taxon>Pomacea</taxon>
    </lineage>
</organism>
<evidence type="ECO:0000256" key="1">
    <source>
        <dbReference type="ARBA" id="ARBA00022679"/>
    </source>
</evidence>
<dbReference type="GO" id="GO:0005829">
    <property type="term" value="C:cytosol"/>
    <property type="evidence" value="ECO:0007669"/>
    <property type="project" value="TreeGrafter"/>
</dbReference>
<dbReference type="Gene3D" id="3.80.10.10">
    <property type="entry name" value="Ribonuclease Inhibitor"/>
    <property type="match status" value="2"/>
</dbReference>
<feature type="domain" description="Guanylate kinase-like" evidence="3">
    <location>
        <begin position="384"/>
        <end position="567"/>
    </location>
</feature>
<dbReference type="PROSITE" id="PS00856">
    <property type="entry name" value="GUANYLATE_KINASE_1"/>
    <property type="match status" value="1"/>
</dbReference>
<dbReference type="InterPro" id="IPR001611">
    <property type="entry name" value="Leu-rich_rpt"/>
</dbReference>
<accession>A0A2T7NVH3</accession>
<dbReference type="SMART" id="SM00365">
    <property type="entry name" value="LRR_SD22"/>
    <property type="match status" value="5"/>
</dbReference>
<dbReference type="SMART" id="SM00072">
    <property type="entry name" value="GuKc"/>
    <property type="match status" value="1"/>
</dbReference>
<evidence type="ECO:0000313" key="5">
    <source>
        <dbReference type="Proteomes" id="UP000245119"/>
    </source>
</evidence>